<evidence type="ECO:0000313" key="2">
    <source>
        <dbReference type="Proteomes" id="UP000277811"/>
    </source>
</evidence>
<gene>
    <name evidence="1" type="ORF">LUCI_3099</name>
</gene>
<dbReference type="InterPro" id="IPR003787">
    <property type="entry name" value="Sulphur_relay_DsrE/F-like"/>
</dbReference>
<proteinExistence type="predicted"/>
<reference evidence="1 2" key="1">
    <citation type="submission" date="2018-06" db="EMBL/GenBank/DDBJ databases">
        <authorList>
            <person name="Strepis N."/>
        </authorList>
    </citation>
    <scope>NUCLEOTIDE SEQUENCE [LARGE SCALE GENOMIC DNA]</scope>
    <source>
        <strain evidence="1">LUCI</strain>
    </source>
</reference>
<organism evidence="1 2">
    <name type="scientific">Lucifera butyrica</name>
    <dbReference type="NCBI Taxonomy" id="1351585"/>
    <lineage>
        <taxon>Bacteria</taxon>
        <taxon>Bacillati</taxon>
        <taxon>Bacillota</taxon>
        <taxon>Negativicutes</taxon>
        <taxon>Veillonellales</taxon>
        <taxon>Veillonellaceae</taxon>
        <taxon>Lucifera</taxon>
    </lineage>
</organism>
<dbReference type="Proteomes" id="UP000277811">
    <property type="component" value="Unassembled WGS sequence"/>
</dbReference>
<dbReference type="SUPFAM" id="SSF75169">
    <property type="entry name" value="DsrEFH-like"/>
    <property type="match status" value="1"/>
</dbReference>
<name>A0A498R8J7_9FIRM</name>
<dbReference type="EMBL" id="UPPP01000081">
    <property type="protein sequence ID" value="VBB07834.1"/>
    <property type="molecule type" value="Genomic_DNA"/>
</dbReference>
<dbReference type="InterPro" id="IPR027396">
    <property type="entry name" value="DsrEFH-like"/>
</dbReference>
<keyword evidence="2" id="KW-1185">Reference proteome</keyword>
<protein>
    <submittedName>
        <fullName evidence="1">Uncharacterized protein</fullName>
    </submittedName>
</protein>
<sequence>MPRYRVVFHIDEGTKSRCVMVLNNMRNLLAELGADAEVQLVANGEGVLMLLQKPSLCGEQVKSLMAQGVSFVTCAHSLQALGIDADTLLEGVKIVPSGVVELVRRQATGWAYIRP</sequence>
<accession>A0A498R8J7</accession>
<dbReference type="OrthoDB" id="6412948at2"/>
<dbReference type="Pfam" id="PF02635">
    <property type="entry name" value="DsrE"/>
    <property type="match status" value="1"/>
</dbReference>
<dbReference type="RefSeq" id="WP_122628755.1">
    <property type="nucleotide sequence ID" value="NZ_UPPP01000081.1"/>
</dbReference>
<dbReference type="Gene3D" id="3.40.1260.10">
    <property type="entry name" value="DsrEFH-like"/>
    <property type="match status" value="1"/>
</dbReference>
<dbReference type="PANTHER" id="PTHR37691:SF1">
    <property type="entry name" value="BLR3518 PROTEIN"/>
    <property type="match status" value="1"/>
</dbReference>
<evidence type="ECO:0000313" key="1">
    <source>
        <dbReference type="EMBL" id="VBB07834.1"/>
    </source>
</evidence>
<dbReference type="PANTHER" id="PTHR37691">
    <property type="entry name" value="BLR3518 PROTEIN"/>
    <property type="match status" value="1"/>
</dbReference>
<dbReference type="AlphaFoldDB" id="A0A498R8J7"/>